<feature type="region of interest" description="Disordered" evidence="6">
    <location>
        <begin position="438"/>
        <end position="470"/>
    </location>
</feature>
<keyword evidence="3" id="KW-0560">Oxidoreductase</keyword>
<reference evidence="8 9" key="1">
    <citation type="journal article" date="2018" name="Genome Biol. Evol.">
        <title>Multiple Roots of Fruiting Body Formation in Amoebozoa.</title>
        <authorList>
            <person name="Hillmann F."/>
            <person name="Forbes G."/>
            <person name="Novohradska S."/>
            <person name="Ferling I."/>
            <person name="Riege K."/>
            <person name="Groth M."/>
            <person name="Westermann M."/>
            <person name="Marz M."/>
            <person name="Spaller T."/>
            <person name="Winckler T."/>
            <person name="Schaap P."/>
            <person name="Glockner G."/>
        </authorList>
    </citation>
    <scope>NUCLEOTIDE SEQUENCE [LARGE SCALE GENOMIC DNA]</scope>
    <source>
        <strain evidence="8 9">Jena</strain>
    </source>
</reference>
<feature type="domain" description="JmjC" evidence="7">
    <location>
        <begin position="256"/>
        <end position="418"/>
    </location>
</feature>
<dbReference type="OrthoDB" id="424465at2759"/>
<keyword evidence="9" id="KW-1185">Reference proteome</keyword>
<organism evidence="8 9">
    <name type="scientific">Planoprotostelium fungivorum</name>
    <dbReference type="NCBI Taxonomy" id="1890364"/>
    <lineage>
        <taxon>Eukaryota</taxon>
        <taxon>Amoebozoa</taxon>
        <taxon>Evosea</taxon>
        <taxon>Variosea</taxon>
        <taxon>Cavosteliida</taxon>
        <taxon>Cavosteliaceae</taxon>
        <taxon>Planoprotostelium</taxon>
    </lineage>
</organism>
<dbReference type="GO" id="GO:0016491">
    <property type="term" value="F:oxidoreductase activity"/>
    <property type="evidence" value="ECO:0007669"/>
    <property type="project" value="UniProtKB-KW"/>
</dbReference>
<keyword evidence="2" id="KW-0479">Metal-binding</keyword>
<dbReference type="FunFam" id="2.60.120.650:FF:000045">
    <property type="entry name" value="F-box protein At1g78280"/>
    <property type="match status" value="1"/>
</dbReference>
<dbReference type="InterPro" id="IPR041667">
    <property type="entry name" value="Cupin_8"/>
</dbReference>
<dbReference type="InParanoid" id="A0A2P6N2T1"/>
<name>A0A2P6N2T1_9EUKA</name>
<comment type="caution">
    <text evidence="8">The sequence shown here is derived from an EMBL/GenBank/DDBJ whole genome shotgun (WGS) entry which is preliminary data.</text>
</comment>
<dbReference type="PROSITE" id="PS51184">
    <property type="entry name" value="JMJC"/>
    <property type="match status" value="1"/>
</dbReference>
<dbReference type="InterPro" id="IPR050910">
    <property type="entry name" value="JMJD6_ArgDemeth/LysHydrox"/>
</dbReference>
<evidence type="ECO:0000256" key="2">
    <source>
        <dbReference type="ARBA" id="ARBA00022723"/>
    </source>
</evidence>
<dbReference type="PANTHER" id="PTHR12480">
    <property type="entry name" value="ARGININE DEMETHYLASE AND LYSYL-HYDROXYLASE JMJD"/>
    <property type="match status" value="1"/>
</dbReference>
<evidence type="ECO:0000256" key="1">
    <source>
        <dbReference type="ARBA" id="ARBA00004123"/>
    </source>
</evidence>
<dbReference type="SMART" id="SM00558">
    <property type="entry name" value="JmjC"/>
    <property type="match status" value="1"/>
</dbReference>
<protein>
    <recommendedName>
        <fullName evidence="7">JmjC domain-containing protein</fullName>
    </recommendedName>
</protein>
<dbReference type="AlphaFoldDB" id="A0A2P6N2T1"/>
<evidence type="ECO:0000256" key="6">
    <source>
        <dbReference type="SAM" id="MobiDB-lite"/>
    </source>
</evidence>
<dbReference type="GO" id="GO:0046872">
    <property type="term" value="F:metal ion binding"/>
    <property type="evidence" value="ECO:0007669"/>
    <property type="project" value="UniProtKB-KW"/>
</dbReference>
<evidence type="ECO:0000313" key="9">
    <source>
        <dbReference type="Proteomes" id="UP000241769"/>
    </source>
</evidence>
<proteinExistence type="predicted"/>
<dbReference type="Pfam" id="PF13621">
    <property type="entry name" value="Cupin_8"/>
    <property type="match status" value="1"/>
</dbReference>
<dbReference type="FunCoup" id="A0A2P6N2T1">
    <property type="interactions" value="303"/>
</dbReference>
<evidence type="ECO:0000256" key="5">
    <source>
        <dbReference type="ARBA" id="ARBA00023242"/>
    </source>
</evidence>
<dbReference type="SUPFAM" id="SSF81383">
    <property type="entry name" value="F-box domain"/>
    <property type="match status" value="1"/>
</dbReference>
<evidence type="ECO:0000256" key="4">
    <source>
        <dbReference type="ARBA" id="ARBA00023004"/>
    </source>
</evidence>
<keyword evidence="5" id="KW-0539">Nucleus</keyword>
<accession>A0A2P6N2T1</accession>
<dbReference type="InterPro" id="IPR003347">
    <property type="entry name" value="JmjC_dom"/>
</dbReference>
<sequence>MTGEVHISGNKRSRSSTKGAIESSNKYRKYDVPPHPNGVRPLGNIWLSDNLYNYRDESLGDFAPLIDQIILAMLETLEDPRDLVSLSLTSKGFYIFAQTDSLWKPMTLEAFEGDFCYRGSWKKTFSCETLKRKNKNEQVILANINLKDFYSDVLYNQWYCSTVDLSPWATYENIERRSNLSLEEFIEKYEKPNRPVIITDIVPTTQWTKENMLKNYGDTKFKTDQGVSMTLRDYFQYSSSIQEVSPMYLFDNMFADKAPSLRGAYEVPPYFKEDFFEMLPTKERPSYRWILVGPARSGSSFHKDPNFTSAWNGLFSGCKKWILYPPEHVPPGVHPSEDGWEVETPEGVIEWFIDFYPQTKKAGAYRPVEAIMKPGELIFIPSSWWHTVLNIEESIAVTQNFVSKANLFNVNRFLKSKPSSQLYDAFQEALNTNHPEVSKELEEEMHRSGENERIKKLKQPKKEKEAGKSFWDKLTKTGDTSVSFSLFD</sequence>
<evidence type="ECO:0000256" key="3">
    <source>
        <dbReference type="ARBA" id="ARBA00023002"/>
    </source>
</evidence>
<dbReference type="SUPFAM" id="SSF51197">
    <property type="entry name" value="Clavaminate synthase-like"/>
    <property type="match status" value="1"/>
</dbReference>
<dbReference type="InterPro" id="IPR036047">
    <property type="entry name" value="F-box-like_dom_sf"/>
</dbReference>
<comment type="subcellular location">
    <subcellularLocation>
        <location evidence="1">Nucleus</location>
    </subcellularLocation>
</comment>
<feature type="region of interest" description="Disordered" evidence="6">
    <location>
        <begin position="1"/>
        <end position="35"/>
    </location>
</feature>
<dbReference type="Gene3D" id="2.60.120.650">
    <property type="entry name" value="Cupin"/>
    <property type="match status" value="1"/>
</dbReference>
<dbReference type="GO" id="GO:0005634">
    <property type="term" value="C:nucleus"/>
    <property type="evidence" value="ECO:0007669"/>
    <property type="project" value="UniProtKB-SubCell"/>
</dbReference>
<dbReference type="STRING" id="1890364.A0A2P6N2T1"/>
<dbReference type="Proteomes" id="UP000241769">
    <property type="component" value="Unassembled WGS sequence"/>
</dbReference>
<evidence type="ECO:0000259" key="7">
    <source>
        <dbReference type="PROSITE" id="PS51184"/>
    </source>
</evidence>
<evidence type="ECO:0000313" key="8">
    <source>
        <dbReference type="EMBL" id="PRP78260.1"/>
    </source>
</evidence>
<gene>
    <name evidence="8" type="ORF">PROFUN_13870</name>
</gene>
<keyword evidence="4" id="KW-0408">Iron</keyword>
<dbReference type="EMBL" id="MDYQ01000233">
    <property type="protein sequence ID" value="PRP78260.1"/>
    <property type="molecule type" value="Genomic_DNA"/>
</dbReference>